<feature type="domain" description="Calponin-homology (CH)" evidence="43">
    <location>
        <begin position="1352"/>
        <end position="1459"/>
    </location>
</feature>
<evidence type="ECO:0000256" key="2">
    <source>
        <dbReference type="ARBA" id="ARBA00004204"/>
    </source>
</evidence>
<evidence type="ECO:0000256" key="25">
    <source>
        <dbReference type="ARBA" id="ARBA00023212"/>
    </source>
</evidence>
<sequence length="1466" mass="165241">IIILCNILAFFDFGVVTQCILDLHEHVVGYIFILSGCIVVEASMSWVSMKGTILYAEPRTSMEYLLYVRLGFMLVELAWLIIGVVWMVQHYTTCPIGLAKEAVLGIIVCNWFVLFSVLITIWCTFDAAGRSWVKMKRYQRSLKDGKTKFNYKRSGSTHRDWRQRKVMRAYQESWNTRCRMIFCCMGNSDQSRNSFAEIAKLLSDFFRDLDVVPSDVIAGLVLLRKFQKLERQEIIAKRRNKTYEFLSGIPITPDSKFLPFNDTEVLEKFKCVIHYMQYAISAYGWPMYVKVNSGTGICRLFPHLRCCCCFCCGRNQIDKVNIVEDNCCDCNYAALQKLCELNNVEIVYVTYHVEIGETPFFVAVDYERKKVVVSIRGTLSMQDILTDLNAEGEQLPTDVLHDDWLGHKGMVQAAEYIRHKMEDENILSDAFEFNSEKNTASFELVLVGHSLGAGTAAILAILLKDQYPDLQCYAYSPPGGLLSMPAVEYTKSFITSVVVGKDVVPRIGLHQMESLRSDLINAIQRSTEPKWKVITQSMMCCGTENLEEWQDANKARKESNRNLTIHPSDSSIALTAHQPLYPPGKIIHIVRHHSKKDEQLVKQNDPVYQAVWADNTDFDEVLISPVMIQDHMPDKVMEALQKVLSNVGPAKPQRVFLENEIKDIYIPDSSHSSPLDRTPPHKLCLETSFTDLNPESNRSSTYSEAGVINSEFPSALEDHLVRVFREQKNNFYSSNIGMPSRKVDLIRDEWMGFAPLASPETLSDVSSIGSKGSRGNLNNFKNSAKPMETIVQSPASSKTDNGMIYVEVPLDEPSDSEGIIDVTDVDVNKIAGVLETNLDLKFYVDDESPHKVSPKTDGVLEVHDGKRTGSTLSVSPRPISPREKKVTFQIDKLTGENNESKPINVDLFTSYDYTQQFPTPSPSGSTPTMDISVYQANLANAMQGLDLKQSNKITAQVPSPNQKQDVSPSDIDATLDTATKQDPAVNMEPQHSVDQSKDAKENKEDPKIPTIAIADEENVSLPTPTTCDVIVENSKTILEDDFDKTEEEADVIPTANTTEAVNISTNETEGKNITSPTTGKIKIEGSSEPSTGKIEEENIILPTTAEESPEEKATVETAPKPQIYNLIKRSHRPKVQEVQDEGKDAIDSPGSPTSPDLPPQEYILDEKEERSMIEPQSYLDPKLKELMAVLMEWINDELASQRIIIKDLEEDLYDGQVLQKLMEKLTGVRLDVVEVTQNEEGQKQKLKMVLDAVQKWLGLGRWSTEKWSVDAIHSKNLVAILHLLVSLARHFRAPVRLTENVVINLVVVQKAAGILQTRRVPEEITTSYDDLGLRFDRDAFDTLFDHAPDKLQVVKKSLVTFVNKHLNKINLEVNDLDTQFHDGVYLILLFGLLEGYFVPLHFFYLTPTTFEQKVHNVAFAFELSQDAGLLKPKARPEDVVNGDLKSTLRVLYNMFTKYKHLELGTR</sequence>
<evidence type="ECO:0000256" key="37">
    <source>
        <dbReference type="ARBA" id="ARBA00063298"/>
    </source>
</evidence>
<reference evidence="45" key="1">
    <citation type="submission" date="2011-05" db="EMBL/GenBank/DDBJ databases">
        <authorList>
            <person name="Richards S.R."/>
            <person name="Qu J."/>
            <person name="Jiang H."/>
            <person name="Jhangiani S.N."/>
            <person name="Agravi P."/>
            <person name="Goodspeed R."/>
            <person name="Gross S."/>
            <person name="Mandapat C."/>
            <person name="Jackson L."/>
            <person name="Mathew T."/>
            <person name="Pu L."/>
            <person name="Thornton R."/>
            <person name="Saada N."/>
            <person name="Wilczek-Boney K.B."/>
            <person name="Lee S."/>
            <person name="Kovar C."/>
            <person name="Wu Y."/>
            <person name="Scherer S.E."/>
            <person name="Worley K.C."/>
            <person name="Muzny D.M."/>
            <person name="Gibbs R."/>
        </authorList>
    </citation>
    <scope>NUCLEOTIDE SEQUENCE</scope>
    <source>
        <strain evidence="45">Brora</strain>
    </source>
</reference>
<dbReference type="SUPFAM" id="SSF47576">
    <property type="entry name" value="Calponin-homology domain, CH-domain"/>
    <property type="match status" value="1"/>
</dbReference>
<feature type="compositionally biased region" description="Basic and acidic residues" evidence="41">
    <location>
        <begin position="994"/>
        <end position="1006"/>
    </location>
</feature>
<comment type="catalytic activity">
    <reaction evidence="34">
        <text>1-(9Z-octadecenoyl)-2-(5Z,8Z,11Z,14Z-eicosatetraenoyl)-sn-glycerol + H2O = 2-(5Z,8Z,11Z,14Z-eicosatetraenoyl)-glycerol + (9Z)-octadecenoate + H(+)</text>
        <dbReference type="Rhea" id="RHEA:38515"/>
        <dbReference type="ChEBI" id="CHEBI:15377"/>
        <dbReference type="ChEBI" id="CHEBI:15378"/>
        <dbReference type="ChEBI" id="CHEBI:30823"/>
        <dbReference type="ChEBI" id="CHEBI:52392"/>
        <dbReference type="ChEBI" id="CHEBI:75449"/>
    </reaction>
    <physiologicalReaction direction="left-to-right" evidence="34">
        <dbReference type="Rhea" id="RHEA:38516"/>
    </physiologicalReaction>
</comment>
<evidence type="ECO:0000256" key="18">
    <source>
        <dbReference type="ARBA" id="ARBA00022963"/>
    </source>
</evidence>
<evidence type="ECO:0000256" key="13">
    <source>
        <dbReference type="ARBA" id="ARBA00022737"/>
    </source>
</evidence>
<feature type="transmembrane region" description="Helical" evidence="42">
    <location>
        <begin position="27"/>
        <end position="47"/>
    </location>
</feature>
<dbReference type="GO" id="GO:0098839">
    <property type="term" value="C:postsynaptic density membrane"/>
    <property type="evidence" value="ECO:0007669"/>
    <property type="project" value="UniProtKB-SubCell"/>
</dbReference>
<keyword evidence="27" id="KW-0966">Cell projection</keyword>
<evidence type="ECO:0000313" key="45">
    <source>
        <dbReference type="Proteomes" id="UP000014500"/>
    </source>
</evidence>
<feature type="domain" description="Calponin-homology (CH)" evidence="43">
    <location>
        <begin position="1184"/>
        <end position="1292"/>
    </location>
</feature>
<feature type="transmembrane region" description="Helical" evidence="42">
    <location>
        <begin position="1384"/>
        <end position="1405"/>
    </location>
</feature>
<keyword evidence="10" id="KW-0597">Phosphoprotein</keyword>
<dbReference type="PANTHER" id="PTHR45792:SF8">
    <property type="entry name" value="DIACYLGLYCEROL LIPASE-ALPHA"/>
    <property type="match status" value="1"/>
</dbReference>
<evidence type="ECO:0000256" key="1">
    <source>
        <dbReference type="ARBA" id="ARBA00001913"/>
    </source>
</evidence>
<dbReference type="GO" id="GO:0005856">
    <property type="term" value="C:cytoskeleton"/>
    <property type="evidence" value="ECO:0007669"/>
    <property type="project" value="UniProtKB-SubCell"/>
</dbReference>
<keyword evidence="16" id="KW-0106">Calcium</keyword>
<evidence type="ECO:0000256" key="5">
    <source>
        <dbReference type="ARBA" id="ARBA00004520"/>
    </source>
</evidence>
<keyword evidence="18" id="KW-0442">Lipid degradation</keyword>
<dbReference type="CDD" id="cd21306">
    <property type="entry name" value="CH_PARVA_B_rpt2"/>
    <property type="match status" value="1"/>
</dbReference>
<feature type="region of interest" description="Disordered" evidence="41">
    <location>
        <begin position="980"/>
        <end position="1006"/>
    </location>
</feature>
<evidence type="ECO:0000256" key="4">
    <source>
        <dbReference type="ARBA" id="ARBA00004332"/>
    </source>
</evidence>
<dbReference type="InterPro" id="IPR001715">
    <property type="entry name" value="CH_dom"/>
</dbReference>
<dbReference type="EC" id="3.1.1.116" evidence="29"/>
<evidence type="ECO:0000256" key="35">
    <source>
        <dbReference type="ARBA" id="ARBA00052106"/>
    </source>
</evidence>
<dbReference type="Proteomes" id="UP000014500">
    <property type="component" value="Unassembled WGS sequence"/>
</dbReference>
<dbReference type="FunFam" id="3.40.50.1820:FF:000015">
    <property type="entry name" value="Sn1-specific diacylglycerol lipase alpha"/>
    <property type="match status" value="1"/>
</dbReference>
<dbReference type="GO" id="GO:0003779">
    <property type="term" value="F:actin binding"/>
    <property type="evidence" value="ECO:0007669"/>
    <property type="project" value="UniProtKB-KW"/>
</dbReference>
<dbReference type="SUPFAM" id="SSF53474">
    <property type="entry name" value="alpha/beta-Hydrolases"/>
    <property type="match status" value="1"/>
</dbReference>
<dbReference type="InterPro" id="IPR029058">
    <property type="entry name" value="AB_hydrolase_fold"/>
</dbReference>
<dbReference type="Pfam" id="PF00307">
    <property type="entry name" value="CH"/>
    <property type="match status" value="2"/>
</dbReference>
<evidence type="ECO:0000256" key="27">
    <source>
        <dbReference type="ARBA" id="ARBA00023273"/>
    </source>
</evidence>
<dbReference type="GO" id="GO:0031901">
    <property type="term" value="C:early endosome membrane"/>
    <property type="evidence" value="ECO:0007669"/>
    <property type="project" value="UniProtKB-SubCell"/>
</dbReference>
<comment type="subcellular location">
    <subcellularLocation>
        <location evidence="4">Cell projection</location>
        <location evidence="4">Dendritic spine membrane</location>
        <topology evidence="4">Multi-pass membrane protein</topology>
    </subcellularLocation>
    <subcellularLocation>
        <location evidence="3">Cytoplasm</location>
        <location evidence="3">Cytoskeleton</location>
    </subcellularLocation>
    <subcellularLocation>
        <location evidence="2">Cytoplasm</location>
        <location evidence="2">Myofibril</location>
        <location evidence="2">Sarcomere</location>
    </subcellularLocation>
    <subcellularLocation>
        <location evidence="5">Early endosome membrane</location>
        <topology evidence="5">Multi-pass membrane protein</topology>
    </subcellularLocation>
    <subcellularLocation>
        <location evidence="30">Postsynaptic density membrane</location>
        <topology evidence="30">Multi-pass membrane protein</topology>
    </subcellularLocation>
</comment>
<keyword evidence="45" id="KW-1185">Reference proteome</keyword>
<accession>T1JB75</accession>
<evidence type="ECO:0000256" key="7">
    <source>
        <dbReference type="ARBA" id="ARBA00010701"/>
    </source>
</evidence>
<evidence type="ECO:0000256" key="28">
    <source>
        <dbReference type="ARBA" id="ARBA00024531"/>
    </source>
</evidence>
<comment type="catalytic activity">
    <reaction evidence="35">
        <text>1-octadecanoyl-2-(5Z,8Z,11Z,14Z-eicosatetraenoyl)-sn-glycerol + H2O = 2-(5Z,8Z,11Z,14Z-eicosatetraenoyl)-glycerol + octadecanoate + H(+)</text>
        <dbReference type="Rhea" id="RHEA:38507"/>
        <dbReference type="ChEBI" id="CHEBI:15377"/>
        <dbReference type="ChEBI" id="CHEBI:15378"/>
        <dbReference type="ChEBI" id="CHEBI:25629"/>
        <dbReference type="ChEBI" id="CHEBI:52392"/>
        <dbReference type="ChEBI" id="CHEBI:75728"/>
    </reaction>
    <physiologicalReaction direction="left-to-right" evidence="35">
        <dbReference type="Rhea" id="RHEA:38508"/>
    </physiologicalReaction>
</comment>
<dbReference type="CDD" id="cd00519">
    <property type="entry name" value="Lipase_3"/>
    <property type="match status" value="1"/>
</dbReference>
<evidence type="ECO:0000256" key="30">
    <source>
        <dbReference type="ARBA" id="ARBA00037872"/>
    </source>
</evidence>
<comment type="catalytic activity">
    <reaction evidence="36">
        <text>1-(9Z-octadecenoyl)-2-O-(5Z,8Z,11Z,14Z-eicosatetraenyl)-sn-glycerol + H2O = 2-O-(5Z,8Z,11Z,14Z)-eicosatetraenylglycerol + (9Z)-octadecenoate + H(+)</text>
        <dbReference type="Rhea" id="RHEA:38527"/>
        <dbReference type="ChEBI" id="CHEBI:15377"/>
        <dbReference type="ChEBI" id="CHEBI:15378"/>
        <dbReference type="ChEBI" id="CHEBI:30823"/>
        <dbReference type="ChEBI" id="CHEBI:75913"/>
        <dbReference type="ChEBI" id="CHEBI:75914"/>
    </reaction>
    <physiologicalReaction direction="left-to-right" evidence="36">
        <dbReference type="Rhea" id="RHEA:38528"/>
    </physiologicalReaction>
</comment>
<comment type="similarity">
    <text evidence="7">Belongs to the AB hydrolase superfamily. Lipase family.</text>
</comment>
<evidence type="ECO:0000256" key="9">
    <source>
        <dbReference type="ARBA" id="ARBA00022490"/>
    </source>
</evidence>
<evidence type="ECO:0000256" key="36">
    <source>
        <dbReference type="ARBA" id="ARBA00052463"/>
    </source>
</evidence>
<evidence type="ECO:0000256" key="31">
    <source>
        <dbReference type="ARBA" id="ARBA00048382"/>
    </source>
</evidence>
<feature type="region of interest" description="Disordered" evidence="41">
    <location>
        <begin position="1128"/>
        <end position="1159"/>
    </location>
</feature>
<dbReference type="GO" id="GO:0019369">
    <property type="term" value="P:arachidonate metabolic process"/>
    <property type="evidence" value="ECO:0007669"/>
    <property type="project" value="TreeGrafter"/>
</dbReference>
<evidence type="ECO:0000256" key="26">
    <source>
        <dbReference type="ARBA" id="ARBA00023257"/>
    </source>
</evidence>
<dbReference type="Gene3D" id="1.10.418.10">
    <property type="entry name" value="Calponin-like domain"/>
    <property type="match status" value="2"/>
</dbReference>
<comment type="similarity">
    <text evidence="6">Belongs to the parvin family.</text>
</comment>
<protein>
    <recommendedName>
        <fullName evidence="38">Diacylglycerol lipase-alpha</fullName>
        <ecNumber evidence="29">3.1.1.116</ecNumber>
    </recommendedName>
    <alternativeName>
        <fullName evidence="40">Neural stem cell-derived dendrite regulator</fullName>
    </alternativeName>
    <alternativeName>
        <fullName evidence="39">Sn1-specific diacylglycerol lipase alpha</fullName>
    </alternativeName>
</protein>
<evidence type="ECO:0000256" key="22">
    <source>
        <dbReference type="ARBA" id="ARBA00023136"/>
    </source>
</evidence>
<keyword evidence="14" id="KW-0967">Endosome</keyword>
<evidence type="ECO:0000256" key="33">
    <source>
        <dbReference type="ARBA" id="ARBA00050709"/>
    </source>
</evidence>
<feature type="transmembrane region" description="Helical" evidence="42">
    <location>
        <begin position="67"/>
        <end position="88"/>
    </location>
</feature>
<evidence type="ECO:0000256" key="11">
    <source>
        <dbReference type="ARBA" id="ARBA00022692"/>
    </source>
</evidence>
<evidence type="ECO:0000256" key="17">
    <source>
        <dbReference type="ARBA" id="ARBA00022889"/>
    </source>
</evidence>
<evidence type="ECO:0000256" key="32">
    <source>
        <dbReference type="ARBA" id="ARBA00050486"/>
    </source>
</evidence>
<keyword evidence="21" id="KW-0443">Lipid metabolism</keyword>
<dbReference type="GO" id="GO:0046872">
    <property type="term" value="F:metal ion binding"/>
    <property type="evidence" value="ECO:0007669"/>
    <property type="project" value="UniProtKB-KW"/>
</dbReference>
<name>T1JB75_STRMM</name>
<dbReference type="PROSITE" id="PS50021">
    <property type="entry name" value="CH"/>
    <property type="match status" value="2"/>
</dbReference>
<dbReference type="FunFam" id="1.10.418.10:FF:000011">
    <property type="entry name" value="Parvin, beta"/>
    <property type="match status" value="1"/>
</dbReference>
<evidence type="ECO:0000256" key="42">
    <source>
        <dbReference type="SAM" id="Phobius"/>
    </source>
</evidence>
<evidence type="ECO:0000256" key="34">
    <source>
        <dbReference type="ARBA" id="ARBA00050861"/>
    </source>
</evidence>
<comment type="catalytic activity">
    <reaction evidence="33">
        <text>1-(9Z-octadecenoyl)-2-(9Z,12Z-octadecadienoyl)-sn-glycerol + H2O = 2-(9Z,12Z-octadecadienoyl)-glycerol + (9Z)-octadecenoate + H(+)</text>
        <dbReference type="Rhea" id="RHEA:38523"/>
        <dbReference type="ChEBI" id="CHEBI:15377"/>
        <dbReference type="ChEBI" id="CHEBI:15378"/>
        <dbReference type="ChEBI" id="CHEBI:30823"/>
        <dbReference type="ChEBI" id="CHEBI:75450"/>
        <dbReference type="ChEBI" id="CHEBI:75457"/>
    </reaction>
    <physiologicalReaction direction="left-to-right" evidence="33">
        <dbReference type="Rhea" id="RHEA:38524"/>
    </physiologicalReaction>
</comment>
<evidence type="ECO:0000259" key="43">
    <source>
        <dbReference type="PROSITE" id="PS50021"/>
    </source>
</evidence>
<dbReference type="GO" id="GO:0032591">
    <property type="term" value="C:dendritic spine membrane"/>
    <property type="evidence" value="ECO:0007669"/>
    <property type="project" value="UniProtKB-SubCell"/>
</dbReference>
<keyword evidence="22 42" id="KW-0472">Membrane</keyword>
<comment type="subunit">
    <text evidence="37">Interacts (via C-terminal) with CAMK2A; leading to the phosphorylation and inhibition of DAGLA enzymatic activity. Interacts (via PPXXF motif) with HOMER1 and HOMER2; this interaction is required for DAGLA membrane localization.</text>
</comment>
<evidence type="ECO:0000256" key="15">
    <source>
        <dbReference type="ARBA" id="ARBA00022801"/>
    </source>
</evidence>
<dbReference type="GO" id="GO:0007155">
    <property type="term" value="P:cell adhesion"/>
    <property type="evidence" value="ECO:0007669"/>
    <property type="project" value="UniProtKB-KW"/>
</dbReference>
<dbReference type="Pfam" id="PF01764">
    <property type="entry name" value="Lipase_3"/>
    <property type="match status" value="1"/>
</dbReference>
<evidence type="ECO:0000256" key="12">
    <source>
        <dbReference type="ARBA" id="ARBA00022723"/>
    </source>
</evidence>
<dbReference type="InterPro" id="IPR052214">
    <property type="entry name" value="DAG_Lipase-Related"/>
</dbReference>
<evidence type="ECO:0000256" key="40">
    <source>
        <dbReference type="ARBA" id="ARBA00082132"/>
    </source>
</evidence>
<dbReference type="PANTHER" id="PTHR45792">
    <property type="entry name" value="DIACYLGLYCEROL LIPASE HOMOLOG-RELATED"/>
    <property type="match status" value="1"/>
</dbReference>
<feature type="transmembrane region" description="Helical" evidence="42">
    <location>
        <begin position="103"/>
        <end position="128"/>
    </location>
</feature>
<evidence type="ECO:0000256" key="3">
    <source>
        <dbReference type="ARBA" id="ARBA00004245"/>
    </source>
</evidence>
<feature type="compositionally biased region" description="Basic and acidic residues" evidence="41">
    <location>
        <begin position="858"/>
        <end position="867"/>
    </location>
</feature>
<evidence type="ECO:0000256" key="6">
    <source>
        <dbReference type="ARBA" id="ARBA00005666"/>
    </source>
</evidence>
<dbReference type="Gene3D" id="3.40.50.1820">
    <property type="entry name" value="alpha/beta hydrolase"/>
    <property type="match status" value="1"/>
</dbReference>
<evidence type="ECO:0000313" key="44">
    <source>
        <dbReference type="EnsemblMetazoa" id="SMAR011011-PA"/>
    </source>
</evidence>
<evidence type="ECO:0000256" key="39">
    <source>
        <dbReference type="ARBA" id="ARBA00081678"/>
    </source>
</evidence>
<keyword evidence="9" id="KW-0963">Cytoplasm</keyword>
<dbReference type="GO" id="GO:0046340">
    <property type="term" value="P:diacylglycerol catabolic process"/>
    <property type="evidence" value="ECO:0007669"/>
    <property type="project" value="TreeGrafter"/>
</dbReference>
<dbReference type="FunFam" id="1.10.418.10:FF:000015">
    <property type="entry name" value="Parvin beta"/>
    <property type="match status" value="1"/>
</dbReference>
<dbReference type="GO" id="GO:0098921">
    <property type="term" value="P:retrograde trans-synaptic signaling by endocannabinoid"/>
    <property type="evidence" value="ECO:0007669"/>
    <property type="project" value="UniProtKB-ARBA"/>
</dbReference>
<keyword evidence="17" id="KW-0130">Cell adhesion</keyword>
<dbReference type="CDD" id="cd21304">
    <property type="entry name" value="CH_PARVA_B_rpt1"/>
    <property type="match status" value="1"/>
</dbReference>
<comment type="catalytic activity">
    <reaction evidence="31">
        <text>1,2-di-(9Z-octadecenoyl)-sn-glycerol + H2O = 2-(9Z-octadecenoyl)-glycerol + (9Z)-octadecenoate + H(+)</text>
        <dbReference type="Rhea" id="RHEA:38511"/>
        <dbReference type="ChEBI" id="CHEBI:15377"/>
        <dbReference type="ChEBI" id="CHEBI:15378"/>
        <dbReference type="ChEBI" id="CHEBI:30823"/>
        <dbReference type="ChEBI" id="CHEBI:52333"/>
        <dbReference type="ChEBI" id="CHEBI:73990"/>
    </reaction>
    <physiologicalReaction direction="left-to-right" evidence="31">
        <dbReference type="Rhea" id="RHEA:38512"/>
    </physiologicalReaction>
</comment>
<organism evidence="44 45">
    <name type="scientific">Strigamia maritima</name>
    <name type="common">European centipede</name>
    <name type="synonym">Geophilus maritimus</name>
    <dbReference type="NCBI Taxonomy" id="126957"/>
    <lineage>
        <taxon>Eukaryota</taxon>
        <taxon>Metazoa</taxon>
        <taxon>Ecdysozoa</taxon>
        <taxon>Arthropoda</taxon>
        <taxon>Myriapoda</taxon>
        <taxon>Chilopoda</taxon>
        <taxon>Pleurostigmophora</taxon>
        <taxon>Geophilomorpha</taxon>
        <taxon>Linotaeniidae</taxon>
        <taxon>Strigamia</taxon>
    </lineage>
</organism>
<dbReference type="PhylomeDB" id="T1JB75"/>
<evidence type="ECO:0000256" key="19">
    <source>
        <dbReference type="ARBA" id="ARBA00022989"/>
    </source>
</evidence>
<keyword evidence="24" id="KW-0009">Actin-binding</keyword>
<dbReference type="eggNOG" id="KOG3631">
    <property type="taxonomic scope" value="Eukaryota"/>
</dbReference>
<feature type="compositionally biased region" description="Polar residues" evidence="41">
    <location>
        <begin position="1068"/>
        <end position="1078"/>
    </location>
</feature>
<evidence type="ECO:0000256" key="29">
    <source>
        <dbReference type="ARBA" id="ARBA00026104"/>
    </source>
</evidence>
<evidence type="ECO:0000256" key="23">
    <source>
        <dbReference type="ARBA" id="ARBA00023180"/>
    </source>
</evidence>
<evidence type="ECO:0000256" key="38">
    <source>
        <dbReference type="ARBA" id="ARBA00071957"/>
    </source>
</evidence>
<evidence type="ECO:0000256" key="20">
    <source>
        <dbReference type="ARBA" id="ARBA00023018"/>
    </source>
</evidence>
<keyword evidence="25" id="KW-0206">Cytoskeleton</keyword>
<feature type="compositionally biased region" description="Basic and acidic residues" evidence="41">
    <location>
        <begin position="1134"/>
        <end position="1146"/>
    </location>
</feature>
<evidence type="ECO:0000256" key="24">
    <source>
        <dbReference type="ARBA" id="ARBA00023203"/>
    </source>
</evidence>
<keyword evidence="12" id="KW-0479">Metal-binding</keyword>
<evidence type="ECO:0000256" key="41">
    <source>
        <dbReference type="SAM" id="MobiDB-lite"/>
    </source>
</evidence>
<dbReference type="EMBL" id="JH432010">
    <property type="status" value="NOT_ANNOTATED_CDS"/>
    <property type="molecule type" value="Genomic_DNA"/>
</dbReference>
<evidence type="ECO:0000256" key="8">
    <source>
        <dbReference type="ARBA" id="ARBA00022475"/>
    </source>
</evidence>
<comment type="catalytic activity">
    <reaction evidence="28">
        <text>a 1,2-diacyl-sn-glycerol + H2O = a 2-acylglycerol + a fatty acid + H(+)</text>
        <dbReference type="Rhea" id="RHEA:33275"/>
        <dbReference type="ChEBI" id="CHEBI:15377"/>
        <dbReference type="ChEBI" id="CHEBI:15378"/>
        <dbReference type="ChEBI" id="CHEBI:17389"/>
        <dbReference type="ChEBI" id="CHEBI:17815"/>
        <dbReference type="ChEBI" id="CHEBI:28868"/>
        <dbReference type="EC" id="3.1.1.116"/>
    </reaction>
    <physiologicalReaction direction="left-to-right" evidence="28">
        <dbReference type="Rhea" id="RHEA:33276"/>
    </physiologicalReaction>
</comment>
<evidence type="ECO:0000256" key="14">
    <source>
        <dbReference type="ARBA" id="ARBA00022753"/>
    </source>
</evidence>
<evidence type="ECO:0000256" key="10">
    <source>
        <dbReference type="ARBA" id="ARBA00022553"/>
    </source>
</evidence>
<dbReference type="InterPro" id="IPR036872">
    <property type="entry name" value="CH_dom_sf"/>
</dbReference>
<dbReference type="EnsemblMetazoa" id="SMAR011011-RA">
    <property type="protein sequence ID" value="SMAR011011-PA"/>
    <property type="gene ID" value="SMAR011011"/>
</dbReference>
<feature type="region of interest" description="Disordered" evidence="41">
    <location>
        <begin position="851"/>
        <end position="879"/>
    </location>
</feature>
<dbReference type="GO" id="GO:0030017">
    <property type="term" value="C:sarcomere"/>
    <property type="evidence" value="ECO:0007669"/>
    <property type="project" value="UniProtKB-SubCell"/>
</dbReference>
<dbReference type="GO" id="GO:0047372">
    <property type="term" value="F:monoacylglycerol lipase activity"/>
    <property type="evidence" value="ECO:0007669"/>
    <property type="project" value="UniProtKB-ARBA"/>
</dbReference>
<keyword evidence="13" id="KW-0677">Repeat</keyword>
<proteinExistence type="inferred from homology"/>
<dbReference type="GO" id="GO:0004465">
    <property type="term" value="F:lipoprotein lipase activity"/>
    <property type="evidence" value="ECO:0007669"/>
    <property type="project" value="TreeGrafter"/>
</dbReference>
<keyword evidence="19 42" id="KW-1133">Transmembrane helix</keyword>
<dbReference type="SMART" id="SM00033">
    <property type="entry name" value="CH"/>
    <property type="match status" value="2"/>
</dbReference>
<feature type="region of interest" description="Disordered" evidence="41">
    <location>
        <begin position="1068"/>
        <end position="1091"/>
    </location>
</feature>
<evidence type="ECO:0000256" key="21">
    <source>
        <dbReference type="ARBA" id="ARBA00023098"/>
    </source>
</evidence>
<keyword evidence="11 42" id="KW-0812">Transmembrane</keyword>
<dbReference type="InterPro" id="IPR002921">
    <property type="entry name" value="Fungal_lipase-type"/>
</dbReference>
<keyword evidence="23" id="KW-0325">Glycoprotein</keyword>
<dbReference type="HOGENOM" id="CLU_250495_0_0_1"/>
<evidence type="ECO:0000256" key="16">
    <source>
        <dbReference type="ARBA" id="ARBA00022837"/>
    </source>
</evidence>
<dbReference type="eggNOG" id="KOG2088">
    <property type="taxonomic scope" value="Eukaryota"/>
</dbReference>
<reference evidence="44" key="2">
    <citation type="submission" date="2015-02" db="UniProtKB">
        <authorList>
            <consortium name="EnsemblMetazoa"/>
        </authorList>
    </citation>
    <scope>IDENTIFICATION</scope>
</reference>
<keyword evidence="26" id="KW-0628">Postsynaptic cell membrane</keyword>
<comment type="cofactor">
    <cofactor evidence="1">
        <name>Ca(2+)</name>
        <dbReference type="ChEBI" id="CHEBI:29108"/>
    </cofactor>
</comment>
<keyword evidence="8" id="KW-1003">Cell membrane</keyword>
<keyword evidence="20" id="KW-0770">Synapse</keyword>
<keyword evidence="15" id="KW-0378">Hydrolase</keyword>
<comment type="catalytic activity">
    <reaction evidence="32">
        <text>1-(9Z-octadecenoyl)-2-octadecanoyl-sn-glycerol + H2O = 2-octadecanoylglycerol + (9Z)-octadecenoate + H(+)</text>
        <dbReference type="Rhea" id="RHEA:38519"/>
        <dbReference type="ChEBI" id="CHEBI:15377"/>
        <dbReference type="ChEBI" id="CHEBI:15378"/>
        <dbReference type="ChEBI" id="CHEBI:30823"/>
        <dbReference type="ChEBI" id="CHEBI:75448"/>
        <dbReference type="ChEBI" id="CHEBI:75456"/>
    </reaction>
    <physiologicalReaction direction="left-to-right" evidence="32">
        <dbReference type="Rhea" id="RHEA:38520"/>
    </physiologicalReaction>
</comment>